<feature type="domain" description="GIY-YIG" evidence="1">
    <location>
        <begin position="19"/>
        <end position="96"/>
    </location>
</feature>
<dbReference type="InterPro" id="IPR001162">
    <property type="entry name" value="UvrC_RNase_H_dom"/>
</dbReference>
<dbReference type="SMART" id="SM00465">
    <property type="entry name" value="GIYc"/>
    <property type="match status" value="1"/>
</dbReference>
<dbReference type="PANTHER" id="PTHR30562">
    <property type="entry name" value="UVRC/OXIDOREDUCTASE"/>
    <property type="match status" value="1"/>
</dbReference>
<dbReference type="InterPro" id="IPR035901">
    <property type="entry name" value="GIY-YIG_endonuc_sf"/>
</dbReference>
<sequence length="453" mass="52191">MVLRLKNPFDKASYGNVPSTAGVYIYKHNNEYLYIGKSVNIRARMYSHLENARVDDKEHAVISQTTKILIIPTDTEFNALLLESRLIQRHLPKYNVIWRDDKSYLYVKVTVGEIYPKISIVRKENDGVSKYFGPFSATGEVERMLRAIRKLVPYCTQKRLTKRPCFYSKIGLCNPCPNYVESLNEVESMDSPSDSGGGNDKKNKLKRLYRTNIRKIIRILSGQTLFLLNSLYRELESAKASQDYEKAISIRSKIHFFEYLIHFRSFRQETHTYNASTDQLSDLQTQLSPYFKDISPLERIECYDISNLGMSNATASMVVLSEGVADKGEYRKFKIKSETARSDFERLEEVIERRLHNDWKLPNLIVIDGGRPQIRVVARVIQKANKSIPLIGIAKNPDRLIVNAVSLPALPINPQSGGYRLIQLIRDESHRFAKKYHTYLRSPIKKSPISNIK</sequence>
<dbReference type="PANTHER" id="PTHR30562:SF1">
    <property type="entry name" value="UVRABC SYSTEM PROTEIN C"/>
    <property type="match status" value="1"/>
</dbReference>
<dbReference type="InterPro" id="IPR000305">
    <property type="entry name" value="GIY-YIG_endonuc"/>
</dbReference>
<dbReference type="Proteomes" id="UP000230108">
    <property type="component" value="Unassembled WGS sequence"/>
</dbReference>
<name>A0A2M7QDM1_9BACT</name>
<dbReference type="InterPro" id="IPR038476">
    <property type="entry name" value="UvrC_RNase_H_dom_sf"/>
</dbReference>
<dbReference type="PROSITE" id="PS50164">
    <property type="entry name" value="GIY_YIG"/>
    <property type="match status" value="1"/>
</dbReference>
<accession>A0A2M7QDM1</accession>
<dbReference type="SUPFAM" id="SSF82771">
    <property type="entry name" value="GIY-YIG endonuclease"/>
    <property type="match status" value="1"/>
</dbReference>
<dbReference type="InterPro" id="IPR050066">
    <property type="entry name" value="UvrABC_protein_C"/>
</dbReference>
<gene>
    <name evidence="3" type="ORF">COY90_03665</name>
</gene>
<protein>
    <recommendedName>
        <fullName evidence="5">Excinuclease ABC subunit C</fullName>
    </recommendedName>
</protein>
<dbReference type="Gene3D" id="3.40.1440.10">
    <property type="entry name" value="GIY-YIG endonuclease"/>
    <property type="match status" value="1"/>
</dbReference>
<proteinExistence type="predicted"/>
<dbReference type="PROSITE" id="PS50165">
    <property type="entry name" value="UVRC"/>
    <property type="match status" value="1"/>
</dbReference>
<dbReference type="GO" id="GO:0006289">
    <property type="term" value="P:nucleotide-excision repair"/>
    <property type="evidence" value="ECO:0007669"/>
    <property type="project" value="InterPro"/>
</dbReference>
<dbReference type="EMBL" id="PFLF01000078">
    <property type="protein sequence ID" value="PIY68862.1"/>
    <property type="molecule type" value="Genomic_DNA"/>
</dbReference>
<dbReference type="Pfam" id="PF01541">
    <property type="entry name" value="GIY-YIG"/>
    <property type="match status" value="1"/>
</dbReference>
<dbReference type="InterPro" id="IPR047296">
    <property type="entry name" value="GIY-YIG_UvrC_Cho"/>
</dbReference>
<evidence type="ECO:0000313" key="3">
    <source>
        <dbReference type="EMBL" id="PIY68862.1"/>
    </source>
</evidence>
<dbReference type="GO" id="GO:0009380">
    <property type="term" value="C:excinuclease repair complex"/>
    <property type="evidence" value="ECO:0007669"/>
    <property type="project" value="TreeGrafter"/>
</dbReference>
<evidence type="ECO:0000259" key="2">
    <source>
        <dbReference type="PROSITE" id="PS50165"/>
    </source>
</evidence>
<dbReference type="Gene3D" id="3.30.420.340">
    <property type="entry name" value="UvrC, RNAse H endonuclease domain"/>
    <property type="match status" value="1"/>
</dbReference>
<evidence type="ECO:0000259" key="1">
    <source>
        <dbReference type="PROSITE" id="PS50164"/>
    </source>
</evidence>
<dbReference type="CDD" id="cd10434">
    <property type="entry name" value="GIY-YIG_UvrC_Cho"/>
    <property type="match status" value="1"/>
</dbReference>
<feature type="domain" description="UvrC family homology region profile" evidence="2">
    <location>
        <begin position="278"/>
        <end position="381"/>
    </location>
</feature>
<dbReference type="Pfam" id="PF08459">
    <property type="entry name" value="UvrC_RNaseH_dom"/>
    <property type="match status" value="1"/>
</dbReference>
<evidence type="ECO:0000313" key="4">
    <source>
        <dbReference type="Proteomes" id="UP000230108"/>
    </source>
</evidence>
<dbReference type="GO" id="GO:0009381">
    <property type="term" value="F:excinuclease ABC activity"/>
    <property type="evidence" value="ECO:0007669"/>
    <property type="project" value="InterPro"/>
</dbReference>
<evidence type="ECO:0008006" key="5">
    <source>
        <dbReference type="Google" id="ProtNLM"/>
    </source>
</evidence>
<comment type="caution">
    <text evidence="3">The sequence shown here is derived from an EMBL/GenBank/DDBJ whole genome shotgun (WGS) entry which is preliminary data.</text>
</comment>
<organism evidence="3 4">
    <name type="scientific">Candidatus Roizmanbacteria bacterium CG_4_10_14_0_8_um_filter_39_9</name>
    <dbReference type="NCBI Taxonomy" id="1974829"/>
    <lineage>
        <taxon>Bacteria</taxon>
        <taxon>Candidatus Roizmaniibacteriota</taxon>
    </lineage>
</organism>
<reference evidence="4" key="1">
    <citation type="submission" date="2017-09" db="EMBL/GenBank/DDBJ databases">
        <title>Depth-based differentiation of microbial function through sediment-hosted aquifers and enrichment of novel symbionts in the deep terrestrial subsurface.</title>
        <authorList>
            <person name="Probst A.J."/>
            <person name="Ladd B."/>
            <person name="Jarett J.K."/>
            <person name="Geller-Mcgrath D.E."/>
            <person name="Sieber C.M.K."/>
            <person name="Emerson J.B."/>
            <person name="Anantharaman K."/>
            <person name="Thomas B.C."/>
            <person name="Malmstrom R."/>
            <person name="Stieglmeier M."/>
            <person name="Klingl A."/>
            <person name="Woyke T."/>
            <person name="Ryan C.M."/>
            <person name="Banfield J.F."/>
        </authorList>
    </citation>
    <scope>NUCLEOTIDE SEQUENCE [LARGE SCALE GENOMIC DNA]</scope>
</reference>
<dbReference type="AlphaFoldDB" id="A0A2M7QDM1"/>